<dbReference type="Gene3D" id="3.90.550.10">
    <property type="entry name" value="Spore Coat Polysaccharide Biosynthesis Protein SpsA, Chain A"/>
    <property type="match status" value="1"/>
</dbReference>
<dbReference type="OrthoDB" id="9771846at2"/>
<dbReference type="Proteomes" id="UP000078263">
    <property type="component" value="Chromosome"/>
</dbReference>
<evidence type="ECO:0000313" key="1">
    <source>
        <dbReference type="EMBL" id="ANK12037.1"/>
    </source>
</evidence>
<accession>A0A192D268</accession>
<dbReference type="InterPro" id="IPR029044">
    <property type="entry name" value="Nucleotide-diphossugar_trans"/>
</dbReference>
<dbReference type="SUPFAM" id="SSF53448">
    <property type="entry name" value="Nucleotide-diphospho-sugar transferases"/>
    <property type="match status" value="1"/>
</dbReference>
<gene>
    <name evidence="1" type="ORF">A9D12_02810</name>
</gene>
<dbReference type="EMBL" id="CP016033">
    <property type="protein sequence ID" value="ANK12037.1"/>
    <property type="molecule type" value="Genomic_DNA"/>
</dbReference>
<evidence type="ECO:0008006" key="3">
    <source>
        <dbReference type="Google" id="ProtNLM"/>
    </source>
</evidence>
<sequence>MNEPLPPPDVSILIVAYNSQAIIADCLGSIAQACARHSYEVLLIDNGTGATAYLVATHFPQVKIVASRGNVGFAAGNNLLADEAKGRHLLLLNPDVVLKPQAIDILMDATATYPETSAWGGVTLDKHNQPDFGNTLGFPSLREMATRILLRTSQEAPTRLSFDHDAEVPVLSGSFAMFTRSAWDEVGGLDDRYFLYCEEVDLFYRLAKAGHRFRRIARSRANHDVGHGDGTSPHRELYLSAGIMQFTRLHWSRPESLVAFFLIWAASLVRLTAGMTMGCASPNFANVAARYRLVATRPNHWRHGYDPARGLMAKLRR</sequence>
<dbReference type="Pfam" id="PF13641">
    <property type="entry name" value="Glyco_tranf_2_3"/>
    <property type="match status" value="1"/>
</dbReference>
<dbReference type="KEGG" id="pns:A9D12_02810"/>
<keyword evidence="2" id="KW-1185">Reference proteome</keyword>
<proteinExistence type="predicted"/>
<dbReference type="PANTHER" id="PTHR43179">
    <property type="entry name" value="RHAMNOSYLTRANSFERASE WBBL"/>
    <property type="match status" value="1"/>
</dbReference>
<dbReference type="CDD" id="cd04186">
    <property type="entry name" value="GT_2_like_c"/>
    <property type="match status" value="1"/>
</dbReference>
<dbReference type="AlphaFoldDB" id="A0A192D268"/>
<protein>
    <recommendedName>
        <fullName evidence="3">Glycosyltransferase 2-like domain-containing protein</fullName>
    </recommendedName>
</protein>
<dbReference type="STRING" id="1112.A9D12_02810"/>
<reference evidence="1 2" key="1">
    <citation type="submission" date="2016-05" db="EMBL/GenBank/DDBJ databases">
        <title>Compelete Genome Sequence of Bacteriochlorophyll-Synthesizing Bacterium Porphyrobacter neustonensis DSM 9434.</title>
        <authorList>
            <person name="Shi X.-L."/>
            <person name="Wu Y.-H."/>
            <person name="Cheng H."/>
            <person name="Xu L."/>
            <person name="Zhang X.-Q."/>
            <person name="Wang C.-S."/>
            <person name="Xu X.-W."/>
        </authorList>
    </citation>
    <scope>NUCLEOTIDE SEQUENCE [LARGE SCALE GENOMIC DNA]</scope>
    <source>
        <strain evidence="1 2">DSM 9434</strain>
    </source>
</reference>
<name>A0A192D268_9SPHN</name>
<evidence type="ECO:0000313" key="2">
    <source>
        <dbReference type="Proteomes" id="UP000078263"/>
    </source>
</evidence>
<dbReference type="RefSeq" id="WP_068349589.1">
    <property type="nucleotide sequence ID" value="NZ_CP016033.1"/>
</dbReference>
<organism evidence="1 2">
    <name type="scientific">Erythrobacter neustonensis</name>
    <dbReference type="NCBI Taxonomy" id="1112"/>
    <lineage>
        <taxon>Bacteria</taxon>
        <taxon>Pseudomonadati</taxon>
        <taxon>Pseudomonadota</taxon>
        <taxon>Alphaproteobacteria</taxon>
        <taxon>Sphingomonadales</taxon>
        <taxon>Erythrobacteraceae</taxon>
        <taxon>Erythrobacter/Porphyrobacter group</taxon>
        <taxon>Erythrobacter</taxon>
    </lineage>
</organism>
<dbReference type="PANTHER" id="PTHR43179:SF7">
    <property type="entry name" value="RHAMNOSYLTRANSFERASE WBBL"/>
    <property type="match status" value="1"/>
</dbReference>